<name>A0A9Q1FTN9_SYNKA</name>
<dbReference type="AlphaFoldDB" id="A0A9Q1FTN9"/>
<feature type="region of interest" description="Disordered" evidence="1">
    <location>
        <begin position="19"/>
        <end position="119"/>
    </location>
</feature>
<evidence type="ECO:0000313" key="4">
    <source>
        <dbReference type="Proteomes" id="UP001152622"/>
    </source>
</evidence>
<keyword evidence="4" id="KW-1185">Reference proteome</keyword>
<evidence type="ECO:0000256" key="1">
    <source>
        <dbReference type="SAM" id="MobiDB-lite"/>
    </source>
</evidence>
<protein>
    <recommendedName>
        <fullName evidence="5">Secreted protein</fullName>
    </recommendedName>
</protein>
<comment type="caution">
    <text evidence="3">The sequence shown here is derived from an EMBL/GenBank/DDBJ whole genome shotgun (WGS) entry which is preliminary data.</text>
</comment>
<reference evidence="3" key="1">
    <citation type="journal article" date="2023" name="Science">
        <title>Genome structures resolve the early diversification of teleost fishes.</title>
        <authorList>
            <person name="Parey E."/>
            <person name="Louis A."/>
            <person name="Montfort J."/>
            <person name="Bouchez O."/>
            <person name="Roques C."/>
            <person name="Iampietro C."/>
            <person name="Lluch J."/>
            <person name="Castinel A."/>
            <person name="Donnadieu C."/>
            <person name="Desvignes T."/>
            <person name="Floi Bucao C."/>
            <person name="Jouanno E."/>
            <person name="Wen M."/>
            <person name="Mejri S."/>
            <person name="Dirks R."/>
            <person name="Jansen H."/>
            <person name="Henkel C."/>
            <person name="Chen W.J."/>
            <person name="Zahm M."/>
            <person name="Cabau C."/>
            <person name="Klopp C."/>
            <person name="Thompson A.W."/>
            <person name="Robinson-Rechavi M."/>
            <person name="Braasch I."/>
            <person name="Lecointre G."/>
            <person name="Bobe J."/>
            <person name="Postlethwait J.H."/>
            <person name="Berthelot C."/>
            <person name="Roest Crollius H."/>
            <person name="Guiguen Y."/>
        </authorList>
    </citation>
    <scope>NUCLEOTIDE SEQUENCE</scope>
    <source>
        <strain evidence="3">WJC10195</strain>
    </source>
</reference>
<proteinExistence type="predicted"/>
<feature type="signal peptide" evidence="2">
    <location>
        <begin position="1"/>
        <end position="21"/>
    </location>
</feature>
<feature type="compositionally biased region" description="Basic residues" evidence="1">
    <location>
        <begin position="24"/>
        <end position="34"/>
    </location>
</feature>
<accession>A0A9Q1FTN9</accession>
<gene>
    <name evidence="3" type="ORF">SKAU_G00143660</name>
</gene>
<keyword evidence="2" id="KW-0732">Signal</keyword>
<feature type="chain" id="PRO_5040179135" description="Secreted protein" evidence="2">
    <location>
        <begin position="22"/>
        <end position="147"/>
    </location>
</feature>
<organism evidence="3 4">
    <name type="scientific">Synaphobranchus kaupii</name>
    <name type="common">Kaup's arrowtooth eel</name>
    <dbReference type="NCBI Taxonomy" id="118154"/>
    <lineage>
        <taxon>Eukaryota</taxon>
        <taxon>Metazoa</taxon>
        <taxon>Chordata</taxon>
        <taxon>Craniata</taxon>
        <taxon>Vertebrata</taxon>
        <taxon>Euteleostomi</taxon>
        <taxon>Actinopterygii</taxon>
        <taxon>Neopterygii</taxon>
        <taxon>Teleostei</taxon>
        <taxon>Anguilliformes</taxon>
        <taxon>Synaphobranchidae</taxon>
        <taxon>Synaphobranchus</taxon>
    </lineage>
</organism>
<sequence>MARKSSRVVFVAALVVQKAAAGLRHQRGRKKRPIRQNPGKPTAGPPKEPIEHEGPHLKGVGAARSKERPLSTPPPPSQNVYRRGAEAELRAPGGHTCAGGTNRPRAYLQGDLRSAGPGRGKIEAVDTGAALCIYRTSSPLFGNGGAD</sequence>
<evidence type="ECO:0000256" key="2">
    <source>
        <dbReference type="SAM" id="SignalP"/>
    </source>
</evidence>
<dbReference type="Proteomes" id="UP001152622">
    <property type="component" value="Chromosome 4"/>
</dbReference>
<evidence type="ECO:0008006" key="5">
    <source>
        <dbReference type="Google" id="ProtNLM"/>
    </source>
</evidence>
<dbReference type="EMBL" id="JAINUF010000004">
    <property type="protein sequence ID" value="KAJ8365535.1"/>
    <property type="molecule type" value="Genomic_DNA"/>
</dbReference>
<evidence type="ECO:0000313" key="3">
    <source>
        <dbReference type="EMBL" id="KAJ8365535.1"/>
    </source>
</evidence>